<feature type="signal peptide" evidence="1">
    <location>
        <begin position="1"/>
        <end position="19"/>
    </location>
</feature>
<dbReference type="EMBL" id="PQXN01000088">
    <property type="protein sequence ID" value="TGO55701.1"/>
    <property type="molecule type" value="Genomic_DNA"/>
</dbReference>
<dbReference type="PROSITE" id="PS51257">
    <property type="entry name" value="PROKAR_LIPOPROTEIN"/>
    <property type="match status" value="1"/>
</dbReference>
<proteinExistence type="predicted"/>
<dbReference type="InterPro" id="IPR011333">
    <property type="entry name" value="SKP1/BTB/POZ_sf"/>
</dbReference>
<dbReference type="PROSITE" id="PS51782">
    <property type="entry name" value="LYSM"/>
    <property type="match status" value="1"/>
</dbReference>
<keyword evidence="5" id="KW-1185">Reference proteome</keyword>
<dbReference type="PROSITE" id="PS50097">
    <property type="entry name" value="BTB"/>
    <property type="match status" value="1"/>
</dbReference>
<evidence type="ECO:0000259" key="3">
    <source>
        <dbReference type="PROSITE" id="PS51782"/>
    </source>
</evidence>
<dbReference type="InterPro" id="IPR018392">
    <property type="entry name" value="LysM"/>
</dbReference>
<dbReference type="AlphaFoldDB" id="A0A4Z1I2D0"/>
<dbReference type="Gene3D" id="3.10.350.10">
    <property type="entry name" value="LysM domain"/>
    <property type="match status" value="1"/>
</dbReference>
<evidence type="ECO:0000313" key="4">
    <source>
        <dbReference type="EMBL" id="TGO55701.1"/>
    </source>
</evidence>
<dbReference type="InterPro" id="IPR036779">
    <property type="entry name" value="LysM_dom_sf"/>
</dbReference>
<evidence type="ECO:0000313" key="5">
    <source>
        <dbReference type="Proteomes" id="UP000297527"/>
    </source>
</evidence>
<sequence>MRQSVFALAAFSLWQSCTAQAIKETLVPYHPRDLGLQRRDAPPSVTLQSELSLIWGSSNGSTFVNVTLNTGETELVISTEHFADSLTDVQCNGDLVLTFKDNATFQDAISDWSWVNFHENRTFFMINNWGACAAASESGRQPWIVHGVDVYDEQNFIVNFNATLSDWDDVMSGAVIEFGAMSTSSSSKRTDTVSKTLSLNMAHSLPQTFFSKSTNSGLDFSIDCPGCATTGTIDVQGKIVMNTIIGIPTSVKSISITATPKGVGANLALGFSVSGTLGSGWSKDWNLVTVGLPGWSIPKIIDLGPQFTVDAGFALSGIEGSASISAGVNVAIPDSSSAVLGISGVDSSFKGWIPTATPQTPKVSVEVDGSLELYTELGLDVGLTVLSKWGFGGGLFLRIPEVKIDLGAEFNTQGVCPGSADVFGVTLGATVGVDLNLGVYTESGGDKSWKAKTSIYTNNNLITPIDKCFPLGPTLPAGGKGVSIKTVGTVPVSSAKAVSTTKAAATTEAATTSAKPTSAATSSKASAVSASATRKTSGSASATSIKVSGTGASSSIKVSGTTVPSSIKVSGTGVFSSKITGTGISGYSTSKISGTGVSSSKIIGTTVSSSAHGYGYGSAPASSSALGYGTAPVYPTTTKLSGTGVSSSSKVAGTGVSSAASYGTHPDTTASSIKGASTSIVKTSGTVVVSSSIYISASGVSSVKTAIGSFASSALGLETSKSSSSLAKATTTAGAPVYGGSSTSSALDLETSKASSSSAKATTTAGAPVYGGSSTSSALGLETSKVSSIAASSTKVSSTVVASSTTTKASTAVIPTKTATGTVAPAPTATGTIATCDKWVTIEDNNCSCTNIENYYGVSATNLNLWNPALGSECKLTVGQAVCIGVKASYKRSPIGPADEDHDDDPFKEPWTPFTDGLGTELIQVAVGKNSYKVFHVHKNILFDKIPYFKELSKNNPKAIEFLNQVPSTFDVLVEWVHKDCLRGIEMLGGDDQDFVQYRSWDPVYLYQLAEELLLPELVDRVMEVQ</sequence>
<evidence type="ECO:0000256" key="1">
    <source>
        <dbReference type="SAM" id="SignalP"/>
    </source>
</evidence>
<reference evidence="4 5" key="1">
    <citation type="submission" date="2017-12" db="EMBL/GenBank/DDBJ databases">
        <title>Comparative genomics of Botrytis spp.</title>
        <authorList>
            <person name="Valero-Jimenez C.A."/>
            <person name="Tapia P."/>
            <person name="Veloso J."/>
            <person name="Silva-Moreno E."/>
            <person name="Staats M."/>
            <person name="Valdes J.H."/>
            <person name="Van Kan J.A.L."/>
        </authorList>
    </citation>
    <scope>NUCLEOTIDE SEQUENCE [LARGE SCALE GENOMIC DNA]</scope>
    <source>
        <strain evidence="4 5">MUCL11595</strain>
    </source>
</reference>
<feature type="domain" description="LysM" evidence="3">
    <location>
        <begin position="838"/>
        <end position="884"/>
    </location>
</feature>
<evidence type="ECO:0000259" key="2">
    <source>
        <dbReference type="PROSITE" id="PS50097"/>
    </source>
</evidence>
<keyword evidence="1" id="KW-0732">Signal</keyword>
<feature type="domain" description="BTB" evidence="2">
    <location>
        <begin position="921"/>
        <end position="978"/>
    </location>
</feature>
<dbReference type="OrthoDB" id="160645at2759"/>
<dbReference type="Proteomes" id="UP000297527">
    <property type="component" value="Unassembled WGS sequence"/>
</dbReference>
<dbReference type="Gene3D" id="3.30.710.10">
    <property type="entry name" value="Potassium Channel Kv1.1, Chain A"/>
    <property type="match status" value="1"/>
</dbReference>
<dbReference type="Pfam" id="PF22974">
    <property type="entry name" value="DUF7029"/>
    <property type="match status" value="1"/>
</dbReference>
<comment type="caution">
    <text evidence="4">The sequence shown here is derived from an EMBL/GenBank/DDBJ whole genome shotgun (WGS) entry which is preliminary data.</text>
</comment>
<gene>
    <name evidence="4" type="ORF">BCON_0088g00320</name>
</gene>
<name>A0A4Z1I2D0_9HELO</name>
<dbReference type="InterPro" id="IPR054293">
    <property type="entry name" value="DUF7029"/>
</dbReference>
<accession>A0A4Z1I2D0</accession>
<protein>
    <recommendedName>
        <fullName evidence="6">LysM domain-containing protein</fullName>
    </recommendedName>
</protein>
<dbReference type="SUPFAM" id="SSF54695">
    <property type="entry name" value="POZ domain"/>
    <property type="match status" value="1"/>
</dbReference>
<dbReference type="InterPro" id="IPR055647">
    <property type="entry name" value="DUF7223"/>
</dbReference>
<organism evidence="4 5">
    <name type="scientific">Botryotinia convoluta</name>
    <dbReference type="NCBI Taxonomy" id="54673"/>
    <lineage>
        <taxon>Eukaryota</taxon>
        <taxon>Fungi</taxon>
        <taxon>Dikarya</taxon>
        <taxon>Ascomycota</taxon>
        <taxon>Pezizomycotina</taxon>
        <taxon>Leotiomycetes</taxon>
        <taxon>Helotiales</taxon>
        <taxon>Sclerotiniaceae</taxon>
        <taxon>Botryotinia</taxon>
    </lineage>
</organism>
<dbReference type="Pfam" id="PF23865">
    <property type="entry name" value="DUF7223"/>
    <property type="match status" value="1"/>
</dbReference>
<feature type="chain" id="PRO_5021199143" description="LysM domain-containing protein" evidence="1">
    <location>
        <begin position="20"/>
        <end position="1026"/>
    </location>
</feature>
<evidence type="ECO:0008006" key="6">
    <source>
        <dbReference type="Google" id="ProtNLM"/>
    </source>
</evidence>
<dbReference type="InterPro" id="IPR000210">
    <property type="entry name" value="BTB/POZ_dom"/>
</dbReference>